<dbReference type="AlphaFoldDB" id="A0A9W4SVE6"/>
<accession>A0A9W4SVE6</accession>
<dbReference type="Proteomes" id="UP001153678">
    <property type="component" value="Unassembled WGS sequence"/>
</dbReference>
<sequence length="230" mass="27164">MENFVVVLVIDPTINDDMIEMYANAKSRAEDSFIGVFEEEYIFRDLIKTNDKLTRNEMKQYLINWFKNDNNIESDNNEFDWEESDEEISNKENFNNEEETNLINKIVNIGSGISRHKIIFLPEENDLDPIKSTLKENDLDPIKSTLSREEWIELEMDWCEATVNYHVNLPQIAVILNQNSLIDPTTYSFSRDWSREWIQSVYKAFLLCFQLPVNPLHDSSYQNMRIVTES</sequence>
<name>A0A9W4SVE6_9GLOM</name>
<dbReference type="EMBL" id="CAMKVN010003441">
    <property type="protein sequence ID" value="CAI2184736.1"/>
    <property type="molecule type" value="Genomic_DNA"/>
</dbReference>
<protein>
    <submittedName>
        <fullName evidence="1">8243_t:CDS:1</fullName>
    </submittedName>
</protein>
<evidence type="ECO:0000313" key="2">
    <source>
        <dbReference type="Proteomes" id="UP001153678"/>
    </source>
</evidence>
<gene>
    <name evidence="1" type="ORF">FWILDA_LOCUS11725</name>
</gene>
<proteinExistence type="predicted"/>
<keyword evidence="2" id="KW-1185">Reference proteome</keyword>
<evidence type="ECO:0000313" key="1">
    <source>
        <dbReference type="EMBL" id="CAI2184736.1"/>
    </source>
</evidence>
<dbReference type="OrthoDB" id="10617868at2759"/>
<comment type="caution">
    <text evidence="1">The sequence shown here is derived from an EMBL/GenBank/DDBJ whole genome shotgun (WGS) entry which is preliminary data.</text>
</comment>
<organism evidence="1 2">
    <name type="scientific">Funneliformis geosporum</name>
    <dbReference type="NCBI Taxonomy" id="1117311"/>
    <lineage>
        <taxon>Eukaryota</taxon>
        <taxon>Fungi</taxon>
        <taxon>Fungi incertae sedis</taxon>
        <taxon>Mucoromycota</taxon>
        <taxon>Glomeromycotina</taxon>
        <taxon>Glomeromycetes</taxon>
        <taxon>Glomerales</taxon>
        <taxon>Glomeraceae</taxon>
        <taxon>Funneliformis</taxon>
    </lineage>
</organism>
<reference evidence="1" key="1">
    <citation type="submission" date="2022-08" db="EMBL/GenBank/DDBJ databases">
        <authorList>
            <person name="Kallberg Y."/>
            <person name="Tangrot J."/>
            <person name="Rosling A."/>
        </authorList>
    </citation>
    <scope>NUCLEOTIDE SEQUENCE</scope>
    <source>
        <strain evidence="1">Wild A</strain>
    </source>
</reference>